<dbReference type="SUPFAM" id="SSF56112">
    <property type="entry name" value="Protein kinase-like (PK-like)"/>
    <property type="match status" value="1"/>
</dbReference>
<evidence type="ECO:0000256" key="6">
    <source>
        <dbReference type="SAM" id="SignalP"/>
    </source>
</evidence>
<evidence type="ECO:0000313" key="9">
    <source>
        <dbReference type="Proteomes" id="UP000002630"/>
    </source>
</evidence>
<evidence type="ECO:0000256" key="2">
    <source>
        <dbReference type="ARBA" id="ARBA00022737"/>
    </source>
</evidence>
<dbReference type="InterPro" id="IPR011009">
    <property type="entry name" value="Kinase-like_dom_sf"/>
</dbReference>
<dbReference type="PRINTS" id="PR00109">
    <property type="entry name" value="TYRKINASE"/>
</dbReference>
<dbReference type="CDD" id="cd21037">
    <property type="entry name" value="MLKL_NTD"/>
    <property type="match status" value="1"/>
</dbReference>
<dbReference type="InterPro" id="IPR059179">
    <property type="entry name" value="MLKL-like_MCAfunc"/>
</dbReference>
<evidence type="ECO:0000256" key="1">
    <source>
        <dbReference type="ARBA" id="ARBA00022614"/>
    </source>
</evidence>
<dbReference type="InterPro" id="IPR001611">
    <property type="entry name" value="Leu-rich_rpt"/>
</dbReference>
<dbReference type="FunFam" id="3.80.10.10:FF:000383">
    <property type="entry name" value="Leucine-rich repeat receptor protein kinase EMS1"/>
    <property type="match status" value="1"/>
</dbReference>
<feature type="signal peptide" evidence="6">
    <location>
        <begin position="1"/>
        <end position="23"/>
    </location>
</feature>
<feature type="compositionally biased region" description="Low complexity" evidence="4">
    <location>
        <begin position="265"/>
        <end position="280"/>
    </location>
</feature>
<dbReference type="SMART" id="SM00220">
    <property type="entry name" value="S_TKc"/>
    <property type="match status" value="1"/>
</dbReference>
<dbReference type="PROSITE" id="PS50011">
    <property type="entry name" value="PROTEIN_KINASE_DOM"/>
    <property type="match status" value="1"/>
</dbReference>
<reference evidence="8 9" key="1">
    <citation type="journal article" date="2010" name="Nature">
        <title>The Ectocarpus genome and the independent evolution of multicellularity in brown algae.</title>
        <authorList>
            <person name="Cock J.M."/>
            <person name="Sterck L."/>
            <person name="Rouze P."/>
            <person name="Scornet D."/>
            <person name="Allen A.E."/>
            <person name="Amoutzias G."/>
            <person name="Anthouard V."/>
            <person name="Artiguenave F."/>
            <person name="Aury J.M."/>
            <person name="Badger J.H."/>
            <person name="Beszteri B."/>
            <person name="Billiau K."/>
            <person name="Bonnet E."/>
            <person name="Bothwell J.H."/>
            <person name="Bowler C."/>
            <person name="Boyen C."/>
            <person name="Brownlee C."/>
            <person name="Carrano C.J."/>
            <person name="Charrier B."/>
            <person name="Cho G.Y."/>
            <person name="Coelho S.M."/>
            <person name="Collen J."/>
            <person name="Corre E."/>
            <person name="Da Silva C."/>
            <person name="Delage L."/>
            <person name="Delaroque N."/>
            <person name="Dittami S.M."/>
            <person name="Doulbeau S."/>
            <person name="Elias M."/>
            <person name="Farnham G."/>
            <person name="Gachon C.M."/>
            <person name="Gschloessl B."/>
            <person name="Heesch S."/>
            <person name="Jabbari K."/>
            <person name="Jubin C."/>
            <person name="Kawai H."/>
            <person name="Kimura K."/>
            <person name="Kloareg B."/>
            <person name="Kupper F.C."/>
            <person name="Lang D."/>
            <person name="Le Bail A."/>
            <person name="Leblanc C."/>
            <person name="Lerouge P."/>
            <person name="Lohr M."/>
            <person name="Lopez P.J."/>
            <person name="Martens C."/>
            <person name="Maumus F."/>
            <person name="Michel G."/>
            <person name="Miranda-Saavedra D."/>
            <person name="Morales J."/>
            <person name="Moreau H."/>
            <person name="Motomura T."/>
            <person name="Nagasato C."/>
            <person name="Napoli C.A."/>
            <person name="Nelson D.R."/>
            <person name="Nyvall-Collen P."/>
            <person name="Peters A.F."/>
            <person name="Pommier C."/>
            <person name="Potin P."/>
            <person name="Poulain J."/>
            <person name="Quesneville H."/>
            <person name="Read B."/>
            <person name="Rensing S.A."/>
            <person name="Ritter A."/>
            <person name="Rousvoal S."/>
            <person name="Samanta M."/>
            <person name="Samson G."/>
            <person name="Schroeder D.C."/>
            <person name="Segurens B."/>
            <person name="Strittmatter M."/>
            <person name="Tonon T."/>
            <person name="Tregear J.W."/>
            <person name="Valentin K."/>
            <person name="von Dassow P."/>
            <person name="Yamagishi T."/>
            <person name="Van de Peer Y."/>
            <person name="Wincker P."/>
        </authorList>
    </citation>
    <scope>NUCLEOTIDE SEQUENCE [LARGE SCALE GENOMIC DNA]</scope>
    <source>
        <strain evidence="9">Ec32 / CCAP1310/4</strain>
    </source>
</reference>
<name>D8LTP4_ECTSI</name>
<keyword evidence="5" id="KW-0812">Transmembrane</keyword>
<proteinExistence type="predicted"/>
<dbReference type="PANTHER" id="PTHR48056:SF26">
    <property type="entry name" value="MDIS1-INTERACTING RECEPTOR LIKE KINASE 1"/>
    <property type="match status" value="1"/>
</dbReference>
<dbReference type="GO" id="GO:0004672">
    <property type="term" value="F:protein kinase activity"/>
    <property type="evidence" value="ECO:0007669"/>
    <property type="project" value="InterPro"/>
</dbReference>
<dbReference type="Gene3D" id="1.10.510.10">
    <property type="entry name" value="Transferase(Phosphotransferase) domain 1"/>
    <property type="match status" value="1"/>
</dbReference>
<feature type="compositionally biased region" description="Basic and acidic residues" evidence="4">
    <location>
        <begin position="888"/>
        <end position="900"/>
    </location>
</feature>
<dbReference type="Gene3D" id="1.20.930.20">
    <property type="entry name" value="Adaptor protein Cbl, N-terminal domain"/>
    <property type="match status" value="1"/>
</dbReference>
<sequence length="900" mass="96326">MKHPRRCLALPMAAVLLAPVCHGGCHVLITLYNATGGPNWNYNDGWATDDSDMTSWYGLSINETRSYVSSISLIRNNLQGDLPPELGNLTAVEDIYLGINSLTGPIPPELGKLQNLEILNLGTNFLTGTIPKELAEPKFLSELVLGENELDGEIPPQLGNLEELQALTLQDNQLTGEIPVSLGNLSWLRTLSLSDNLLTGEIPEGIGQLVVRGSLTWFLWLQNNYLTAGITAGVVVGAVILAGALIFCFMQRRKNSKDSSRDAVASSAHKFPPASPSAPAGKGLLPLSGALGDTYGDGDEEKASYSWTRGDGGMNGDNGGRSGGGSSFSPGPLLTTGAAARLRASASSFSALNVKKNSNDRDVTDALPTASASATASAVNGGSSGVTNGKNGVSLTESTVQQSASGSVAEGVGTTALEMATAALASAEALAQQSFFPGVREAASVVAGLVRLASDHKSNGRESEKRARWCRSIVHTLERAGEVLAKVKAGRGDDQAVRVLLDDVQDSIADLLQIIESYKSKNALSKVFVSSLCKKRQEEAEVAINAAVQRLQLGLQVRVGQDLASVGEAVQEGLNLHQRASEESGMVSKKKRRQHRMDQLEIPASDVEVTNEVLGRGGFGTVYLADLHGLNAAAKVVSREHQRQRRMFMRELEAMKRLRGPHTVTIYGAVTSLPDRLVLVMELLQGGDLRHRLKKAKEPLEEKVLRKIVRDVCCGMAFLHAKATVHGDLKSANVLFDATGRAKIADFGTSLWTQHTTRLATYTTKPREMIGMSLPWAAPEVLNRRGSSFKGDVYSFGVVVWECLSREVPWKGVAGVDKLVLAVTAGERPPIPENAPHDIATLAEACWVHDPAARPTFKKVLADFKLDSSNNESGSSSSSNNNNNTSPRPREGQENSDEKI</sequence>
<dbReference type="EMBL" id="FN649732">
    <property type="protein sequence ID" value="CBN73941.1"/>
    <property type="molecule type" value="Genomic_DNA"/>
</dbReference>
<dbReference type="eggNOG" id="KOG0192">
    <property type="taxonomic scope" value="Eukaryota"/>
</dbReference>
<feature type="region of interest" description="Disordered" evidence="4">
    <location>
        <begin position="868"/>
        <end position="900"/>
    </location>
</feature>
<evidence type="ECO:0000256" key="3">
    <source>
        <dbReference type="PROSITE-ProRule" id="PRU10141"/>
    </source>
</evidence>
<dbReference type="STRING" id="2880.D8LTP4"/>
<feature type="transmembrane region" description="Helical" evidence="5">
    <location>
        <begin position="225"/>
        <end position="250"/>
    </location>
</feature>
<dbReference type="InterPro" id="IPR001245">
    <property type="entry name" value="Ser-Thr/Tyr_kinase_cat_dom"/>
</dbReference>
<feature type="chain" id="PRO_5003117553" evidence="6">
    <location>
        <begin position="24"/>
        <end position="900"/>
    </location>
</feature>
<keyword evidence="8" id="KW-0808">Transferase</keyword>
<protein>
    <submittedName>
        <fullName evidence="8">Leucine Rich Repeat Protein Kinase (Partial)</fullName>
    </submittedName>
</protein>
<evidence type="ECO:0000313" key="8">
    <source>
        <dbReference type="EMBL" id="CBN73941.1"/>
    </source>
</evidence>
<dbReference type="InterPro" id="IPR036537">
    <property type="entry name" value="Adaptor_Cbl_N_dom_sf"/>
</dbReference>
<dbReference type="GO" id="GO:0007166">
    <property type="term" value="P:cell surface receptor signaling pathway"/>
    <property type="evidence" value="ECO:0007669"/>
    <property type="project" value="InterPro"/>
</dbReference>
<dbReference type="EMBL" id="FN649137">
    <property type="protein sequence ID" value="CBN73941.1"/>
    <property type="molecule type" value="Genomic_DNA"/>
</dbReference>
<dbReference type="InterPro" id="IPR017441">
    <property type="entry name" value="Protein_kinase_ATP_BS"/>
</dbReference>
<dbReference type="InterPro" id="IPR000719">
    <property type="entry name" value="Prot_kinase_dom"/>
</dbReference>
<evidence type="ECO:0000256" key="5">
    <source>
        <dbReference type="SAM" id="Phobius"/>
    </source>
</evidence>
<dbReference type="GO" id="GO:0005524">
    <property type="term" value="F:ATP binding"/>
    <property type="evidence" value="ECO:0007669"/>
    <property type="project" value="UniProtKB-UniRule"/>
</dbReference>
<evidence type="ECO:0000256" key="4">
    <source>
        <dbReference type="SAM" id="MobiDB-lite"/>
    </source>
</evidence>
<dbReference type="InParanoid" id="D8LTP4"/>
<dbReference type="InterPro" id="IPR050647">
    <property type="entry name" value="Plant_LRR-RLKs"/>
</dbReference>
<feature type="compositionally biased region" description="Polar residues" evidence="4">
    <location>
        <begin position="395"/>
        <end position="406"/>
    </location>
</feature>
<dbReference type="GO" id="GO:0033612">
    <property type="term" value="F:receptor serine/threonine kinase binding"/>
    <property type="evidence" value="ECO:0007669"/>
    <property type="project" value="TreeGrafter"/>
</dbReference>
<keyword evidence="1" id="KW-0433">Leucine-rich repeat</keyword>
<dbReference type="AlphaFoldDB" id="D8LTP4"/>
<keyword evidence="5" id="KW-0472">Membrane</keyword>
<feature type="compositionally biased region" description="Low complexity" evidence="4">
    <location>
        <begin position="868"/>
        <end position="886"/>
    </location>
</feature>
<evidence type="ECO:0000259" key="7">
    <source>
        <dbReference type="PROSITE" id="PS50011"/>
    </source>
</evidence>
<dbReference type="Gene3D" id="3.80.10.10">
    <property type="entry name" value="Ribonuclease Inhibitor"/>
    <property type="match status" value="2"/>
</dbReference>
<feature type="domain" description="Protein kinase" evidence="7">
    <location>
        <begin position="608"/>
        <end position="866"/>
    </location>
</feature>
<dbReference type="Pfam" id="PF07714">
    <property type="entry name" value="PK_Tyr_Ser-Thr"/>
    <property type="match status" value="1"/>
</dbReference>
<dbReference type="PROSITE" id="PS00107">
    <property type="entry name" value="PROTEIN_KINASE_ATP"/>
    <property type="match status" value="1"/>
</dbReference>
<feature type="compositionally biased region" description="Gly residues" evidence="4">
    <location>
        <begin position="310"/>
        <end position="326"/>
    </location>
</feature>
<feature type="region of interest" description="Disordered" evidence="4">
    <location>
        <begin position="300"/>
        <end position="332"/>
    </location>
</feature>
<dbReference type="Proteomes" id="UP000002630">
    <property type="component" value="Linkage Group LG07"/>
</dbReference>
<feature type="binding site" evidence="3">
    <location>
        <position position="635"/>
    </location>
    <ligand>
        <name>ATP</name>
        <dbReference type="ChEBI" id="CHEBI:30616"/>
    </ligand>
</feature>
<keyword evidence="5" id="KW-1133">Transmembrane helix</keyword>
<dbReference type="Pfam" id="PF00560">
    <property type="entry name" value="LRR_1"/>
    <property type="match status" value="2"/>
</dbReference>
<dbReference type="InterPro" id="IPR032675">
    <property type="entry name" value="LRR_dom_sf"/>
</dbReference>
<keyword evidence="3" id="KW-0067">ATP-binding</keyword>
<organism evidence="8 9">
    <name type="scientific">Ectocarpus siliculosus</name>
    <name type="common">Brown alga</name>
    <name type="synonym">Conferva siliculosa</name>
    <dbReference type="NCBI Taxonomy" id="2880"/>
    <lineage>
        <taxon>Eukaryota</taxon>
        <taxon>Sar</taxon>
        <taxon>Stramenopiles</taxon>
        <taxon>Ochrophyta</taxon>
        <taxon>PX clade</taxon>
        <taxon>Phaeophyceae</taxon>
        <taxon>Ectocarpales</taxon>
        <taxon>Ectocarpaceae</taxon>
        <taxon>Ectocarpus</taxon>
    </lineage>
</organism>
<keyword evidence="9" id="KW-1185">Reference proteome</keyword>
<accession>D8LTP4</accession>
<feature type="region of interest" description="Disordered" evidence="4">
    <location>
        <begin position="260"/>
        <end position="283"/>
    </location>
</feature>
<dbReference type="PANTHER" id="PTHR48056">
    <property type="entry name" value="LRR RECEPTOR-LIKE SERINE/THREONINE-PROTEIN KINASE-RELATED"/>
    <property type="match status" value="1"/>
</dbReference>
<keyword evidence="2" id="KW-0677">Repeat</keyword>
<dbReference type="OrthoDB" id="339325at2759"/>
<dbReference type="CDD" id="cd13999">
    <property type="entry name" value="STKc_MAP3K-like"/>
    <property type="match status" value="1"/>
</dbReference>
<dbReference type="SUPFAM" id="SSF52058">
    <property type="entry name" value="L domain-like"/>
    <property type="match status" value="1"/>
</dbReference>
<keyword evidence="3" id="KW-0547">Nucleotide-binding</keyword>
<gene>
    <name evidence="8" type="primary">LRRPK</name>
    <name evidence="8" type="ORF">Esi_0009_0077</name>
</gene>
<keyword evidence="6" id="KW-0732">Signal</keyword>
<keyword evidence="8" id="KW-0418">Kinase</keyword>
<feature type="region of interest" description="Disordered" evidence="4">
    <location>
        <begin position="374"/>
        <end position="406"/>
    </location>
</feature>
<feature type="compositionally biased region" description="Low complexity" evidence="4">
    <location>
        <begin position="374"/>
        <end position="394"/>
    </location>
</feature>
<feature type="non-terminal residue" evidence="8">
    <location>
        <position position="900"/>
    </location>
</feature>